<dbReference type="AlphaFoldDB" id="A0AAW1KG94"/>
<name>A0AAW1KG94_POPJA</name>
<evidence type="ECO:0000313" key="1">
    <source>
        <dbReference type="EMBL" id="KAK9717587.1"/>
    </source>
</evidence>
<gene>
    <name evidence="1" type="ORF">QE152_g23667</name>
</gene>
<sequence length="109" mass="12356">MVVSKEKMEVGSGKSKALRVGDCPEIENVPYKWLLQERSKHTPISGEILKVKTMESCSGSSSLFCRMLSIKSQRSKIRFLLAQNGPNCRPKRKVVEKFLKGEREKQGWG</sequence>
<evidence type="ECO:0000313" key="2">
    <source>
        <dbReference type="Proteomes" id="UP001458880"/>
    </source>
</evidence>
<protein>
    <submittedName>
        <fullName evidence="1">Uncharacterized protein</fullName>
    </submittedName>
</protein>
<accession>A0AAW1KG94</accession>
<dbReference type="Proteomes" id="UP001458880">
    <property type="component" value="Unassembled WGS sequence"/>
</dbReference>
<proteinExistence type="predicted"/>
<organism evidence="1 2">
    <name type="scientific">Popillia japonica</name>
    <name type="common">Japanese beetle</name>
    <dbReference type="NCBI Taxonomy" id="7064"/>
    <lineage>
        <taxon>Eukaryota</taxon>
        <taxon>Metazoa</taxon>
        <taxon>Ecdysozoa</taxon>
        <taxon>Arthropoda</taxon>
        <taxon>Hexapoda</taxon>
        <taxon>Insecta</taxon>
        <taxon>Pterygota</taxon>
        <taxon>Neoptera</taxon>
        <taxon>Endopterygota</taxon>
        <taxon>Coleoptera</taxon>
        <taxon>Polyphaga</taxon>
        <taxon>Scarabaeiformia</taxon>
        <taxon>Scarabaeidae</taxon>
        <taxon>Rutelinae</taxon>
        <taxon>Popillia</taxon>
    </lineage>
</organism>
<dbReference type="EMBL" id="JASPKY010000238">
    <property type="protein sequence ID" value="KAK9717587.1"/>
    <property type="molecule type" value="Genomic_DNA"/>
</dbReference>
<comment type="caution">
    <text evidence="1">The sequence shown here is derived from an EMBL/GenBank/DDBJ whole genome shotgun (WGS) entry which is preliminary data.</text>
</comment>
<reference evidence="1 2" key="1">
    <citation type="journal article" date="2024" name="BMC Genomics">
        <title>De novo assembly and annotation of Popillia japonica's genome with initial clues to its potential as an invasive pest.</title>
        <authorList>
            <person name="Cucini C."/>
            <person name="Boschi S."/>
            <person name="Funari R."/>
            <person name="Cardaioli E."/>
            <person name="Iannotti N."/>
            <person name="Marturano G."/>
            <person name="Paoli F."/>
            <person name="Bruttini M."/>
            <person name="Carapelli A."/>
            <person name="Frati F."/>
            <person name="Nardi F."/>
        </authorList>
    </citation>
    <scope>NUCLEOTIDE SEQUENCE [LARGE SCALE GENOMIC DNA]</scope>
    <source>
        <strain evidence="1">DMR45628</strain>
    </source>
</reference>
<keyword evidence="2" id="KW-1185">Reference proteome</keyword>